<evidence type="ECO:0000256" key="9">
    <source>
        <dbReference type="ARBA" id="ARBA00022842"/>
    </source>
</evidence>
<dbReference type="InterPro" id="IPR023426">
    <property type="entry name" value="Flap_endonuc"/>
</dbReference>
<evidence type="ECO:0000256" key="10">
    <source>
        <dbReference type="ARBA" id="ARBA00023128"/>
    </source>
</evidence>
<evidence type="ECO:0000256" key="12">
    <source>
        <dbReference type="ARBA" id="ARBA00023242"/>
    </source>
</evidence>
<evidence type="ECO:0000256" key="6">
    <source>
        <dbReference type="ARBA" id="ARBA00022763"/>
    </source>
</evidence>
<dbReference type="EC" id="3.1.-.-" evidence="16"/>
<evidence type="ECO:0000256" key="14">
    <source>
        <dbReference type="ARBA" id="ARBA00034726"/>
    </source>
</evidence>
<dbReference type="FunFam" id="1.10.150.20:FF:000009">
    <property type="entry name" value="Flap endonuclease 1"/>
    <property type="match status" value="1"/>
</dbReference>
<dbReference type="GO" id="GO:0003677">
    <property type="term" value="F:DNA binding"/>
    <property type="evidence" value="ECO:0007669"/>
    <property type="project" value="UniProtKB-UniRule"/>
</dbReference>
<dbReference type="InterPro" id="IPR008918">
    <property type="entry name" value="HhH2"/>
</dbReference>
<dbReference type="AlphaFoldDB" id="A0AAQ3JUK2"/>
<dbReference type="InterPro" id="IPR006085">
    <property type="entry name" value="XPG_DNA_repair_N"/>
</dbReference>
<keyword evidence="2 16" id="KW-0235">DNA replication</keyword>
<keyword evidence="1 16" id="KW-0597">Phosphoprotein</keyword>
<dbReference type="SUPFAM" id="SSF47807">
    <property type="entry name" value="5' to 3' exonuclease, C-terminal subdomain"/>
    <property type="match status" value="1"/>
</dbReference>
<dbReference type="GO" id="GO:0000287">
    <property type="term" value="F:magnesium ion binding"/>
    <property type="evidence" value="ECO:0007669"/>
    <property type="project" value="UniProtKB-UniRule"/>
</dbReference>
<dbReference type="EMBL" id="CP136890">
    <property type="protein sequence ID" value="WOK95207.1"/>
    <property type="molecule type" value="Genomic_DNA"/>
</dbReference>
<dbReference type="Pfam" id="PF00752">
    <property type="entry name" value="XPG_N"/>
    <property type="match status" value="1"/>
</dbReference>
<evidence type="ECO:0000256" key="13">
    <source>
        <dbReference type="ARBA" id="ARBA00029382"/>
    </source>
</evidence>
<organism evidence="19 20">
    <name type="scientific">Canna indica</name>
    <name type="common">Indian-shot</name>
    <dbReference type="NCBI Taxonomy" id="4628"/>
    <lineage>
        <taxon>Eukaryota</taxon>
        <taxon>Viridiplantae</taxon>
        <taxon>Streptophyta</taxon>
        <taxon>Embryophyta</taxon>
        <taxon>Tracheophyta</taxon>
        <taxon>Spermatophyta</taxon>
        <taxon>Magnoliopsida</taxon>
        <taxon>Liliopsida</taxon>
        <taxon>Zingiberales</taxon>
        <taxon>Cannaceae</taxon>
        <taxon>Canna</taxon>
    </lineage>
</organism>
<evidence type="ECO:0000313" key="20">
    <source>
        <dbReference type="Proteomes" id="UP001327560"/>
    </source>
</evidence>
<dbReference type="GO" id="GO:0017108">
    <property type="term" value="F:5'-flap endonuclease activity"/>
    <property type="evidence" value="ECO:0007669"/>
    <property type="project" value="UniProtKB-UniRule"/>
</dbReference>
<dbReference type="Gene3D" id="1.10.150.20">
    <property type="entry name" value="5' to 3' exonuclease, C-terminal subdomain"/>
    <property type="match status" value="1"/>
</dbReference>
<dbReference type="PROSITE" id="PS00842">
    <property type="entry name" value="XPG_2"/>
    <property type="match status" value="1"/>
</dbReference>
<feature type="domain" description="XPG-I" evidence="17">
    <location>
        <begin position="147"/>
        <end position="219"/>
    </location>
</feature>
<dbReference type="InterPro" id="IPR006086">
    <property type="entry name" value="XPG-I_dom"/>
</dbReference>
<keyword evidence="10 16" id="KW-0496">Mitochondrion</keyword>
<dbReference type="FunFam" id="3.40.50.1010:FF:000016">
    <property type="entry name" value="Flap endonuclease 1"/>
    <property type="match status" value="1"/>
</dbReference>
<feature type="domain" description="XPG N-terminal" evidence="18">
    <location>
        <begin position="1"/>
        <end position="108"/>
    </location>
</feature>
<evidence type="ECO:0000256" key="7">
    <source>
        <dbReference type="ARBA" id="ARBA00022801"/>
    </source>
</evidence>
<dbReference type="GO" id="GO:0005654">
    <property type="term" value="C:nucleoplasm"/>
    <property type="evidence" value="ECO:0007669"/>
    <property type="project" value="UniProtKB-SubCell"/>
</dbReference>
<dbReference type="CDD" id="cd09907">
    <property type="entry name" value="H3TH_FEN1-Euk"/>
    <property type="match status" value="1"/>
</dbReference>
<dbReference type="GO" id="GO:0005739">
    <property type="term" value="C:mitochondrion"/>
    <property type="evidence" value="ECO:0007669"/>
    <property type="project" value="UniProtKB-SubCell"/>
</dbReference>
<evidence type="ECO:0000259" key="17">
    <source>
        <dbReference type="SMART" id="SM00484"/>
    </source>
</evidence>
<gene>
    <name evidence="19" type="ORF">Cni_G03914</name>
</gene>
<keyword evidence="6 16" id="KW-0227">DNA damage</keyword>
<evidence type="ECO:0000256" key="1">
    <source>
        <dbReference type="ARBA" id="ARBA00022553"/>
    </source>
</evidence>
<dbReference type="Proteomes" id="UP001327560">
    <property type="component" value="Chromosome 1"/>
</dbReference>
<keyword evidence="11 16" id="KW-0234">DNA repair</keyword>
<comment type="cofactor">
    <cofactor evidence="16">
        <name>Mg(2+)</name>
        <dbReference type="ChEBI" id="CHEBI:18420"/>
    </cofactor>
    <text evidence="16">Binds 2 magnesium ions per subunit. They probably participate in the reaction catalyzed by the enzyme. May bind an additional third magnesium ion after substrate binding.</text>
</comment>
<dbReference type="InterPro" id="IPR036279">
    <property type="entry name" value="5-3_exonuclease_C_sf"/>
</dbReference>
<dbReference type="PANTHER" id="PTHR11081:SF9">
    <property type="entry name" value="FLAP ENDONUCLEASE 1"/>
    <property type="match status" value="1"/>
</dbReference>
<dbReference type="Pfam" id="PF00867">
    <property type="entry name" value="XPG_I"/>
    <property type="match status" value="1"/>
</dbReference>
<keyword evidence="7 16" id="KW-0378">Hydrolase</keyword>
<keyword evidence="4 16" id="KW-0479">Metal-binding</keyword>
<sequence>MGIKGLTKLLTYNAPNSIKERTFESYYGRRVAVDASMCIYQFLVVVGRNGMGTLTNEAGETTSHLQGMFNRTIRLLEAGIMPVYVFDGQPPDLKKKELTKRRLKREDAMKDLTTAIEAGDKEAIEKFSKRIVKITKRHSEDCKRLLRLMGVPVIKAPCEAEAQCAALCKSDQVYAVASEDMDSLAFGAPRFVRHLMDPILRKVPVREFEVSKILEELQLSMDQFIDLCILSGCDYCNSIKGIRAHTALKLIRRHGCMENILQNINKERYHIPEDWPFEEVRNLFKEPNVSSKIPELKWTAPDEAGLVNFLVNENSFNNNRVSKAIEKIKVARNAFSKERLEFLFKPASTSPKRKEPVCTLSFLRPICKSRMMFTVQISSSKICNLKVPIQLMQHRCSKATPIDVRLRV</sequence>
<evidence type="ECO:0000256" key="8">
    <source>
        <dbReference type="ARBA" id="ARBA00022839"/>
    </source>
</evidence>
<dbReference type="InterPro" id="IPR006084">
    <property type="entry name" value="XPG/Rad2"/>
</dbReference>
<keyword evidence="9 16" id="KW-0460">Magnesium</keyword>
<keyword evidence="20" id="KW-1185">Reference proteome</keyword>
<dbReference type="InterPro" id="IPR029060">
    <property type="entry name" value="PIN-like_dom_sf"/>
</dbReference>
<keyword evidence="5 16" id="KW-0255">Endonuclease</keyword>
<comment type="function">
    <text evidence="13 16">Structure-specific nuclease with 5'-flap endonuclease and 5'-3' exonuclease activities involved in DNA replication and repair. During DNA replication, cleaves the 5'-overhanging flap structure that is generated by displacement synthesis when DNA polymerase encounters the 5'-end of a downstream Okazaki fragment. It enters the flap from the 5'-end and then tracks to cleave the flap base, leaving a nick for ligation. Also involved in the long patch base excision repair (LP-BER) pathway, by cleaving within the apurinic/apyrimidinic (AP) site-terminated flap. Acts as a genome stabilization factor that prevents flaps from equilibrating into structures that lead to duplications and deletions. Also possesses 5'-3' exonuclease activity on nicked or gapped double-stranded DNA, and exhibits RNase H activity. Also involved in replication and repair of rDNA and in repairing mitochondrial DNA.</text>
</comment>
<dbReference type="GO" id="GO:0043137">
    <property type="term" value="P:DNA replication, removal of RNA primer"/>
    <property type="evidence" value="ECO:0007669"/>
    <property type="project" value="UniProtKB-UniRule"/>
</dbReference>
<evidence type="ECO:0000259" key="18">
    <source>
        <dbReference type="SMART" id="SM00485"/>
    </source>
</evidence>
<evidence type="ECO:0000256" key="4">
    <source>
        <dbReference type="ARBA" id="ARBA00022723"/>
    </source>
</evidence>
<comment type="similarity">
    <text evidence="14 16">Belongs to the XPG/RAD2 endonuclease family. FEN1 subfamily.</text>
</comment>
<dbReference type="SMART" id="SM00485">
    <property type="entry name" value="XPGN"/>
    <property type="match status" value="1"/>
</dbReference>
<comment type="subcellular location">
    <subcellularLocation>
        <location evidence="16">Nucleus</location>
        <location evidence="16">Nucleolus</location>
    </subcellularLocation>
    <subcellularLocation>
        <location evidence="16">Nucleus</location>
        <location evidence="16">Nucleoplasm</location>
    </subcellularLocation>
    <subcellularLocation>
        <location evidence="16">Mitochondrion</location>
    </subcellularLocation>
    <text evidence="16">Resides mostly in the nucleoli and relocalizes to the nucleoplasm upon DNA damage.</text>
</comment>
<protein>
    <recommendedName>
        <fullName evidence="16">Flap endonuclease 1</fullName>
        <shortName evidence="16">FEN-1</shortName>
        <ecNumber evidence="16">3.1.-.-</ecNumber>
    </recommendedName>
    <alternativeName>
        <fullName evidence="16">Flap structure-specific endonuclease 1</fullName>
    </alternativeName>
</protein>
<evidence type="ECO:0000256" key="16">
    <source>
        <dbReference type="HAMAP-Rule" id="MF_03140"/>
    </source>
</evidence>
<keyword evidence="3 16" id="KW-0540">Nuclease</keyword>
<dbReference type="GO" id="GO:0006284">
    <property type="term" value="P:base-excision repair"/>
    <property type="evidence" value="ECO:0007669"/>
    <property type="project" value="UniProtKB-UniRule"/>
</dbReference>
<dbReference type="SMART" id="SM00484">
    <property type="entry name" value="XPGI"/>
    <property type="match status" value="1"/>
</dbReference>
<dbReference type="GO" id="GO:0005730">
    <property type="term" value="C:nucleolus"/>
    <property type="evidence" value="ECO:0007669"/>
    <property type="project" value="UniProtKB-SubCell"/>
</dbReference>
<evidence type="ECO:0000256" key="2">
    <source>
        <dbReference type="ARBA" id="ARBA00022705"/>
    </source>
</evidence>
<evidence type="ECO:0000256" key="5">
    <source>
        <dbReference type="ARBA" id="ARBA00022759"/>
    </source>
</evidence>
<accession>A0AAQ3JUK2</accession>
<proteinExistence type="inferred from homology"/>
<keyword evidence="12 16" id="KW-0539">Nucleus</keyword>
<dbReference type="SMART" id="SM00279">
    <property type="entry name" value="HhH2"/>
    <property type="match status" value="1"/>
</dbReference>
<dbReference type="PANTHER" id="PTHR11081">
    <property type="entry name" value="FLAP ENDONUCLEASE FAMILY MEMBER"/>
    <property type="match status" value="1"/>
</dbReference>
<keyword evidence="8 16" id="KW-0269">Exonuclease</keyword>
<dbReference type="HAMAP" id="MF_00614">
    <property type="entry name" value="Fen"/>
    <property type="match status" value="1"/>
</dbReference>
<dbReference type="SUPFAM" id="SSF88723">
    <property type="entry name" value="PIN domain-like"/>
    <property type="match status" value="1"/>
</dbReference>
<dbReference type="GO" id="GO:0008409">
    <property type="term" value="F:5'-3' exonuclease activity"/>
    <property type="evidence" value="ECO:0007669"/>
    <property type="project" value="UniProtKB-UniRule"/>
</dbReference>
<dbReference type="CDD" id="cd09867">
    <property type="entry name" value="PIN_FEN1"/>
    <property type="match status" value="1"/>
</dbReference>
<evidence type="ECO:0000313" key="19">
    <source>
        <dbReference type="EMBL" id="WOK95207.1"/>
    </source>
</evidence>
<evidence type="ECO:0000256" key="3">
    <source>
        <dbReference type="ARBA" id="ARBA00022722"/>
    </source>
</evidence>
<evidence type="ECO:0000256" key="11">
    <source>
        <dbReference type="ARBA" id="ARBA00023204"/>
    </source>
</evidence>
<reference evidence="19 20" key="1">
    <citation type="submission" date="2023-10" db="EMBL/GenBank/DDBJ databases">
        <title>Chromosome-scale genome assembly provides insights into flower coloration mechanisms of Canna indica.</title>
        <authorList>
            <person name="Li C."/>
        </authorList>
    </citation>
    <scope>NUCLEOTIDE SEQUENCE [LARGE SCALE GENOMIC DNA]</scope>
    <source>
        <tissue evidence="19">Flower</tissue>
    </source>
</reference>
<comment type="subunit">
    <text evidence="15">Interacts with PCNA1 and PCNA2. Three molecules of FEN1 bind to one PCNA trimer with each molecule binding to one PCNA monomer. PCNA stimulates the nuclease activity without altering cleavage specificity.</text>
</comment>
<name>A0AAQ3JUK2_9LILI</name>
<evidence type="ECO:0000256" key="15">
    <source>
        <dbReference type="ARBA" id="ARBA00063178"/>
    </source>
</evidence>
<dbReference type="Gene3D" id="3.40.50.1010">
    <property type="entry name" value="5'-nuclease"/>
    <property type="match status" value="1"/>
</dbReference>
<dbReference type="InterPro" id="IPR019974">
    <property type="entry name" value="XPG_CS"/>
</dbReference>
<dbReference type="PRINTS" id="PR00853">
    <property type="entry name" value="XPGRADSUPER"/>
</dbReference>